<accession>A0A5A7TK70</accession>
<feature type="region of interest" description="Disordered" evidence="1">
    <location>
        <begin position="174"/>
        <end position="201"/>
    </location>
</feature>
<dbReference type="GO" id="GO:0003964">
    <property type="term" value="F:RNA-directed DNA polymerase activity"/>
    <property type="evidence" value="ECO:0007669"/>
    <property type="project" value="UniProtKB-KW"/>
</dbReference>
<protein>
    <submittedName>
        <fullName evidence="2">Reverse transcriptase</fullName>
    </submittedName>
</protein>
<proteinExistence type="predicted"/>
<dbReference type="Proteomes" id="UP000321393">
    <property type="component" value="Unassembled WGS sequence"/>
</dbReference>
<comment type="caution">
    <text evidence="2">The sequence shown here is derived from an EMBL/GenBank/DDBJ whole genome shotgun (WGS) entry which is preliminary data.</text>
</comment>
<gene>
    <name evidence="2" type="ORF">E6C27_scaffold630G00020</name>
</gene>
<feature type="compositionally biased region" description="Basic and acidic residues" evidence="1">
    <location>
        <begin position="177"/>
        <end position="193"/>
    </location>
</feature>
<feature type="compositionally biased region" description="Polar residues" evidence="1">
    <location>
        <begin position="249"/>
        <end position="264"/>
    </location>
</feature>
<dbReference type="AlphaFoldDB" id="A0A5A7TK70"/>
<keyword evidence="2" id="KW-0808">Transferase</keyword>
<feature type="region of interest" description="Disordered" evidence="1">
    <location>
        <begin position="243"/>
        <end position="264"/>
    </location>
</feature>
<evidence type="ECO:0000313" key="2">
    <source>
        <dbReference type="EMBL" id="KAA0043672.1"/>
    </source>
</evidence>
<keyword evidence="2" id="KW-0695">RNA-directed DNA polymerase</keyword>
<dbReference type="EMBL" id="SSTE01014990">
    <property type="protein sequence ID" value="KAA0043672.1"/>
    <property type="molecule type" value="Genomic_DNA"/>
</dbReference>
<evidence type="ECO:0000256" key="1">
    <source>
        <dbReference type="SAM" id="MobiDB-lite"/>
    </source>
</evidence>
<sequence length="264" mass="29869">MEVLKKAENTSYRVALSTWMKIYLVIHVSNLKPFHKDPKDMQRNVIVRPTIDLSHKEDKDVEEIMVEGVEIVTQRNAICHKHACPRRCLRMAACPNILNPPYLYRNALLKFFSTPRLSVEPLLLSRVASHLSGSYGFQTYLDLSSCFAPFRYCKKAWEREIAAKAATTTSPAIKEANSVKKEEKQVEPFDPDQRSQGTAALATENAEPLIKRVIALETSVPALFAPTRMKESLFPRKIGIFPAHERSKQAGSNPRIQSSKPDFS</sequence>
<name>A0A5A7TK70_CUCMM</name>
<keyword evidence="2" id="KW-0548">Nucleotidyltransferase</keyword>
<organism evidence="2 3">
    <name type="scientific">Cucumis melo var. makuwa</name>
    <name type="common">Oriental melon</name>
    <dbReference type="NCBI Taxonomy" id="1194695"/>
    <lineage>
        <taxon>Eukaryota</taxon>
        <taxon>Viridiplantae</taxon>
        <taxon>Streptophyta</taxon>
        <taxon>Embryophyta</taxon>
        <taxon>Tracheophyta</taxon>
        <taxon>Spermatophyta</taxon>
        <taxon>Magnoliopsida</taxon>
        <taxon>eudicotyledons</taxon>
        <taxon>Gunneridae</taxon>
        <taxon>Pentapetalae</taxon>
        <taxon>rosids</taxon>
        <taxon>fabids</taxon>
        <taxon>Cucurbitales</taxon>
        <taxon>Cucurbitaceae</taxon>
        <taxon>Benincaseae</taxon>
        <taxon>Cucumis</taxon>
    </lineage>
</organism>
<evidence type="ECO:0000313" key="3">
    <source>
        <dbReference type="Proteomes" id="UP000321393"/>
    </source>
</evidence>
<reference evidence="2 3" key="1">
    <citation type="submission" date="2019-08" db="EMBL/GenBank/DDBJ databases">
        <title>Draft genome sequences of two oriental melons (Cucumis melo L. var makuwa).</title>
        <authorList>
            <person name="Kwon S.-Y."/>
        </authorList>
    </citation>
    <scope>NUCLEOTIDE SEQUENCE [LARGE SCALE GENOMIC DNA]</scope>
    <source>
        <strain evidence="3">cv. SW 3</strain>
        <tissue evidence="2">Leaf</tissue>
    </source>
</reference>